<proteinExistence type="predicted"/>
<dbReference type="AlphaFoldDB" id="A0A835XQ21"/>
<dbReference type="Proteomes" id="UP000612055">
    <property type="component" value="Unassembled WGS sequence"/>
</dbReference>
<accession>A0A835XQ21</accession>
<comment type="caution">
    <text evidence="2">The sequence shown here is derived from an EMBL/GenBank/DDBJ whole genome shotgun (WGS) entry which is preliminary data.</text>
</comment>
<sequence>MLLVRAARGRAAAFCGAAVALGIITIPGEDGPSTGSVTRPVSAPWLPTCSALADSATPPRPAQPSAGPRAGRPPSSGQPVVVSLSGFEGVKDTHGFVAAALAAALRRHPDSHLSQLLRSAAASGSPSSVEPEAFYALVDRQASLSEKVLLLDELVDCVVGGAEKAAEVSGLTLGLLGGGALCYALAGWVVDVALPGVGTVGCGAVAGAAGHLRAQASARRARDRFLEALLSAAAASAAADRPNPFLSFLASPSLAGKQAVAASTPAAAFCGAFYAAVRPLLRRGAEDADAAGRAVLVAVD</sequence>
<gene>
    <name evidence="2" type="ORF">HYH03_013406</name>
</gene>
<evidence type="ECO:0000313" key="3">
    <source>
        <dbReference type="Proteomes" id="UP000612055"/>
    </source>
</evidence>
<keyword evidence="3" id="KW-1185">Reference proteome</keyword>
<evidence type="ECO:0000313" key="2">
    <source>
        <dbReference type="EMBL" id="KAG2487966.1"/>
    </source>
</evidence>
<evidence type="ECO:0000256" key="1">
    <source>
        <dbReference type="SAM" id="MobiDB-lite"/>
    </source>
</evidence>
<dbReference type="EMBL" id="JAEHOE010000089">
    <property type="protein sequence ID" value="KAG2487966.1"/>
    <property type="molecule type" value="Genomic_DNA"/>
</dbReference>
<name>A0A835XQ21_9CHLO</name>
<feature type="region of interest" description="Disordered" evidence="1">
    <location>
        <begin position="52"/>
        <end position="79"/>
    </location>
</feature>
<protein>
    <submittedName>
        <fullName evidence="2">Uncharacterized protein</fullName>
    </submittedName>
</protein>
<organism evidence="2 3">
    <name type="scientific">Edaphochlamys debaryana</name>
    <dbReference type="NCBI Taxonomy" id="47281"/>
    <lineage>
        <taxon>Eukaryota</taxon>
        <taxon>Viridiplantae</taxon>
        <taxon>Chlorophyta</taxon>
        <taxon>core chlorophytes</taxon>
        <taxon>Chlorophyceae</taxon>
        <taxon>CS clade</taxon>
        <taxon>Chlamydomonadales</taxon>
        <taxon>Chlamydomonadales incertae sedis</taxon>
        <taxon>Edaphochlamys</taxon>
    </lineage>
</organism>
<reference evidence="2" key="1">
    <citation type="journal article" date="2020" name="bioRxiv">
        <title>Comparative genomics of Chlamydomonas.</title>
        <authorList>
            <person name="Craig R.J."/>
            <person name="Hasan A.R."/>
            <person name="Ness R.W."/>
            <person name="Keightley P.D."/>
        </authorList>
    </citation>
    <scope>NUCLEOTIDE SEQUENCE</scope>
    <source>
        <strain evidence="2">CCAP 11/70</strain>
    </source>
</reference>